<dbReference type="SUPFAM" id="SSF103473">
    <property type="entry name" value="MFS general substrate transporter"/>
    <property type="match status" value="1"/>
</dbReference>
<feature type="transmembrane region" description="Helical" evidence="1">
    <location>
        <begin position="49"/>
        <end position="70"/>
    </location>
</feature>
<feature type="transmembrane region" description="Helical" evidence="1">
    <location>
        <begin position="121"/>
        <end position="145"/>
    </location>
</feature>
<keyword evidence="1" id="KW-1133">Transmembrane helix</keyword>
<protein>
    <recommendedName>
        <fullName evidence="4">MFS transporter</fullName>
    </recommendedName>
</protein>
<dbReference type="Proteomes" id="UP001260872">
    <property type="component" value="Unassembled WGS sequence"/>
</dbReference>
<dbReference type="RefSeq" id="WP_310536402.1">
    <property type="nucleotide sequence ID" value="NZ_BAAAOC010000093.1"/>
</dbReference>
<proteinExistence type="predicted"/>
<accession>A0ABU1FQV2</accession>
<evidence type="ECO:0000313" key="3">
    <source>
        <dbReference type="Proteomes" id="UP001260872"/>
    </source>
</evidence>
<name>A0ABU1FQV2_9MICC</name>
<comment type="caution">
    <text evidence="2">The sequence shown here is derived from an EMBL/GenBank/DDBJ whole genome shotgun (WGS) entry which is preliminary data.</text>
</comment>
<organism evidence="2 3">
    <name type="scientific">Nesterenkonia flava</name>
    <dbReference type="NCBI Taxonomy" id="469799"/>
    <lineage>
        <taxon>Bacteria</taxon>
        <taxon>Bacillati</taxon>
        <taxon>Actinomycetota</taxon>
        <taxon>Actinomycetes</taxon>
        <taxon>Micrococcales</taxon>
        <taxon>Micrococcaceae</taxon>
        <taxon>Nesterenkonia</taxon>
    </lineage>
</organism>
<dbReference type="Gene3D" id="1.20.1250.20">
    <property type="entry name" value="MFS general substrate transporter like domains"/>
    <property type="match status" value="1"/>
</dbReference>
<keyword evidence="3" id="KW-1185">Reference proteome</keyword>
<gene>
    <name evidence="2" type="ORF">RH857_02510</name>
</gene>
<keyword evidence="1" id="KW-0472">Membrane</keyword>
<keyword evidence="1" id="KW-0812">Transmembrane</keyword>
<evidence type="ECO:0000256" key="1">
    <source>
        <dbReference type="SAM" id="Phobius"/>
    </source>
</evidence>
<feature type="transmembrane region" description="Helical" evidence="1">
    <location>
        <begin position="82"/>
        <end position="100"/>
    </location>
</feature>
<sequence>MSRVLNDPSDHFRRLVYSLALSIGVSFGAILFGTSVLITSNAAGAEFSVSLLSSAFSGSILTGALLAVPVGRHADRHGVRGLTAWGGACVALGFLSLSLAHHMPLRAVVMSDWFAGPRFGVLMGIQAVGIALGRAAGPASVGWLADSRWGYPGGMLVLSSILILGFLAMLMAISRRNSSGG</sequence>
<dbReference type="InterPro" id="IPR036259">
    <property type="entry name" value="MFS_trans_sf"/>
</dbReference>
<evidence type="ECO:0008006" key="4">
    <source>
        <dbReference type="Google" id="ProtNLM"/>
    </source>
</evidence>
<dbReference type="EMBL" id="JAVKGT010000004">
    <property type="protein sequence ID" value="MDR5711014.1"/>
    <property type="molecule type" value="Genomic_DNA"/>
</dbReference>
<feature type="transmembrane region" description="Helical" evidence="1">
    <location>
        <begin position="151"/>
        <end position="173"/>
    </location>
</feature>
<reference evidence="3" key="1">
    <citation type="submission" date="2023-07" db="EMBL/GenBank/DDBJ databases">
        <title>Description of three actinobacteria isolated from air of manufacturing shop in a pharmaceutical factory.</title>
        <authorList>
            <person name="Zhang D.-F."/>
        </authorList>
    </citation>
    <scope>NUCLEOTIDE SEQUENCE [LARGE SCALE GENOMIC DNA]</scope>
    <source>
        <strain evidence="3">CCTCC AB 207010</strain>
    </source>
</reference>
<feature type="transmembrane region" description="Helical" evidence="1">
    <location>
        <begin position="15"/>
        <end position="37"/>
    </location>
</feature>
<evidence type="ECO:0000313" key="2">
    <source>
        <dbReference type="EMBL" id="MDR5711014.1"/>
    </source>
</evidence>